<keyword evidence="2" id="KW-0378">Hydrolase</keyword>
<evidence type="ECO:0000259" key="1">
    <source>
        <dbReference type="SMART" id="SM00478"/>
    </source>
</evidence>
<keyword evidence="2" id="KW-0456">Lyase</keyword>
<gene>
    <name evidence="2" type="primary">nth_15</name>
    <name evidence="2" type="ORF">SDC9_38588</name>
</gene>
<feature type="domain" description="HhH-GPD" evidence="1">
    <location>
        <begin position="46"/>
        <end position="203"/>
    </location>
</feature>
<name>A0A644VMK7_9ZZZZ</name>
<reference evidence="2" key="1">
    <citation type="submission" date="2019-08" db="EMBL/GenBank/DDBJ databases">
        <authorList>
            <person name="Kucharzyk K."/>
            <person name="Murdoch R.W."/>
            <person name="Higgins S."/>
            <person name="Loffler F."/>
        </authorList>
    </citation>
    <scope>NUCLEOTIDE SEQUENCE</scope>
</reference>
<protein>
    <submittedName>
        <fullName evidence="2">Endonuclease III</fullName>
        <ecNumber evidence="2">4.2.99.18</ecNumber>
    </submittedName>
</protein>
<dbReference type="InterPro" id="IPR023170">
    <property type="entry name" value="HhH_base_excis_C"/>
</dbReference>
<dbReference type="PANTHER" id="PTHR47203">
    <property type="match status" value="1"/>
</dbReference>
<dbReference type="InterPro" id="IPR011257">
    <property type="entry name" value="DNA_glycosylase"/>
</dbReference>
<dbReference type="Gene3D" id="1.10.1670.10">
    <property type="entry name" value="Helix-hairpin-Helix base-excision DNA repair enzymes (C-terminal)"/>
    <property type="match status" value="1"/>
</dbReference>
<dbReference type="PANTHER" id="PTHR47203:SF1">
    <property type="entry name" value="HYPOTHETICAL BASE EXCISION DNA REPAIR PROTEIN (EUROFUNG)"/>
    <property type="match status" value="1"/>
</dbReference>
<comment type="caution">
    <text evidence="2">The sequence shown here is derived from an EMBL/GenBank/DDBJ whole genome shotgun (WGS) entry which is preliminary data.</text>
</comment>
<dbReference type="EMBL" id="VSSQ01000359">
    <property type="protein sequence ID" value="MPL92487.1"/>
    <property type="molecule type" value="Genomic_DNA"/>
</dbReference>
<organism evidence="2">
    <name type="scientific">bioreactor metagenome</name>
    <dbReference type="NCBI Taxonomy" id="1076179"/>
    <lineage>
        <taxon>unclassified sequences</taxon>
        <taxon>metagenomes</taxon>
        <taxon>ecological metagenomes</taxon>
    </lineage>
</organism>
<dbReference type="GO" id="GO:0006284">
    <property type="term" value="P:base-excision repair"/>
    <property type="evidence" value="ECO:0007669"/>
    <property type="project" value="InterPro"/>
</dbReference>
<dbReference type="CDD" id="cd00056">
    <property type="entry name" value="ENDO3c"/>
    <property type="match status" value="1"/>
</dbReference>
<dbReference type="AlphaFoldDB" id="A0A644VMK7"/>
<accession>A0A644VMK7</accession>
<dbReference type="SUPFAM" id="SSF48150">
    <property type="entry name" value="DNA-glycosylase"/>
    <property type="match status" value="1"/>
</dbReference>
<evidence type="ECO:0000313" key="2">
    <source>
        <dbReference type="EMBL" id="MPL92487.1"/>
    </source>
</evidence>
<dbReference type="Pfam" id="PF00730">
    <property type="entry name" value="HhH-GPD"/>
    <property type="match status" value="1"/>
</dbReference>
<dbReference type="PIRSF" id="PIRSF001435">
    <property type="entry name" value="Nth"/>
    <property type="match status" value="1"/>
</dbReference>
<sequence length="231" mass="25690">MGKSSFSRPAAIDKVFDGLEKMWGNESAPPDLAHDEPLDGLVLTLLSQNTNDRNRDRAFAALKVRFPEWEAAAAAASEDIAECIRPAGLARTKSERMLRILDMIRKSFGGYSLRDLKSWEGAKVREYLSSLPGIGAKTIACVMLFDLGKPAFPVDTHIARFCRRMEWVPEKTAPEDIQGLLEEWVPQERFYGGHINIIEHGRGICGARKPDCSRCLIAPLCPYNEKNGALS</sequence>
<dbReference type="SMART" id="SM00478">
    <property type="entry name" value="ENDO3c"/>
    <property type="match status" value="1"/>
</dbReference>
<dbReference type="InterPro" id="IPR003265">
    <property type="entry name" value="HhH-GPD_domain"/>
</dbReference>
<dbReference type="GO" id="GO:0140078">
    <property type="term" value="F:class I DNA-(apurinic or apyrimidinic site) endonuclease activity"/>
    <property type="evidence" value="ECO:0007669"/>
    <property type="project" value="UniProtKB-EC"/>
</dbReference>
<proteinExistence type="predicted"/>
<keyword evidence="2" id="KW-0255">Endonuclease</keyword>
<dbReference type="Gene3D" id="1.10.340.30">
    <property type="entry name" value="Hypothetical protein, domain 2"/>
    <property type="match status" value="1"/>
</dbReference>
<keyword evidence="2" id="KW-0540">Nuclease</keyword>
<dbReference type="EC" id="4.2.99.18" evidence="2"/>